<accession>A0A2L0ESR5</accession>
<dbReference type="Gene3D" id="1.10.10.10">
    <property type="entry name" value="Winged helix-like DNA-binding domain superfamily/Winged helix DNA-binding domain"/>
    <property type="match status" value="1"/>
</dbReference>
<dbReference type="CDD" id="cd08417">
    <property type="entry name" value="PBP2_Nitroaromatics_like"/>
    <property type="match status" value="1"/>
</dbReference>
<dbReference type="SUPFAM" id="SSF53850">
    <property type="entry name" value="Periplasmic binding protein-like II"/>
    <property type="match status" value="1"/>
</dbReference>
<dbReference type="Gene3D" id="3.40.190.10">
    <property type="entry name" value="Periplasmic binding protein-like II"/>
    <property type="match status" value="2"/>
</dbReference>
<keyword evidence="3" id="KW-0238">DNA-binding</keyword>
<evidence type="ECO:0000313" key="7">
    <source>
        <dbReference type="Proteomes" id="UP000238348"/>
    </source>
</evidence>
<evidence type="ECO:0000313" key="6">
    <source>
        <dbReference type="EMBL" id="AUX42347.1"/>
    </source>
</evidence>
<dbReference type="EMBL" id="CP012673">
    <property type="protein sequence ID" value="AUX42347.1"/>
    <property type="molecule type" value="Genomic_DNA"/>
</dbReference>
<dbReference type="AlphaFoldDB" id="A0A2L0ESR5"/>
<keyword evidence="4" id="KW-0804">Transcription</keyword>
<dbReference type="InterPro" id="IPR036390">
    <property type="entry name" value="WH_DNA-bd_sf"/>
</dbReference>
<proteinExistence type="inferred from homology"/>
<comment type="similarity">
    <text evidence="1">Belongs to the LysR transcriptional regulatory family.</text>
</comment>
<dbReference type="Pfam" id="PF00126">
    <property type="entry name" value="HTH_1"/>
    <property type="match status" value="1"/>
</dbReference>
<dbReference type="PANTHER" id="PTHR30118:SF15">
    <property type="entry name" value="TRANSCRIPTIONAL REGULATORY PROTEIN"/>
    <property type="match status" value="1"/>
</dbReference>
<evidence type="ECO:0000256" key="3">
    <source>
        <dbReference type="ARBA" id="ARBA00023125"/>
    </source>
</evidence>
<dbReference type="PROSITE" id="PS50931">
    <property type="entry name" value="HTH_LYSR"/>
    <property type="match status" value="1"/>
</dbReference>
<evidence type="ECO:0000256" key="1">
    <source>
        <dbReference type="ARBA" id="ARBA00009437"/>
    </source>
</evidence>
<dbReference type="SUPFAM" id="SSF46785">
    <property type="entry name" value="Winged helix' DNA-binding domain"/>
    <property type="match status" value="1"/>
</dbReference>
<evidence type="ECO:0000259" key="5">
    <source>
        <dbReference type="PROSITE" id="PS50931"/>
    </source>
</evidence>
<dbReference type="Proteomes" id="UP000238348">
    <property type="component" value="Chromosome"/>
</dbReference>
<dbReference type="InterPro" id="IPR050389">
    <property type="entry name" value="LysR-type_TF"/>
</dbReference>
<dbReference type="GO" id="GO:0003700">
    <property type="term" value="F:DNA-binding transcription factor activity"/>
    <property type="evidence" value="ECO:0007669"/>
    <property type="project" value="InterPro"/>
</dbReference>
<dbReference type="InterPro" id="IPR000847">
    <property type="entry name" value="LysR_HTH_N"/>
</dbReference>
<dbReference type="InterPro" id="IPR005119">
    <property type="entry name" value="LysR_subst-bd"/>
</dbReference>
<organism evidence="6 7">
    <name type="scientific">Sorangium cellulosum</name>
    <name type="common">Polyangium cellulosum</name>
    <dbReference type="NCBI Taxonomy" id="56"/>
    <lineage>
        <taxon>Bacteria</taxon>
        <taxon>Pseudomonadati</taxon>
        <taxon>Myxococcota</taxon>
        <taxon>Polyangia</taxon>
        <taxon>Polyangiales</taxon>
        <taxon>Polyangiaceae</taxon>
        <taxon>Sorangium</taxon>
    </lineage>
</organism>
<evidence type="ECO:0000256" key="2">
    <source>
        <dbReference type="ARBA" id="ARBA00023015"/>
    </source>
</evidence>
<gene>
    <name evidence="6" type="primary">lysR</name>
    <name evidence="6" type="ORF">SOCE26_037770</name>
</gene>
<protein>
    <submittedName>
        <fullName evidence="6">LysR family transcriptional regulator</fullName>
    </submittedName>
</protein>
<sequence length="328" mass="35563">MHSPVQWMRGMVCIHPVNLSTLDLNLLVVLEALLEERSVTAAGMRVGLSQPATSNALGRLRALLGDRLLVQRGRALFLTPRAEQLRRDVRPALDRLRAALARRPAFDPAELAEELRVGMNDYAAYVLLPRLVRRLRARAPRVRLTVLGFEARDAARALDAGEVHVGLAVDGPGLAGLTARPLLRDDFVLVCQPPAPRTLRAFLARPHLLVSPHGGRVGVVDRALAAQGLEREVYVTLPHFLMAPHLLSGTDLLGVVAGAVARDIAPALGLVTARPPVDLPGFTLSAVWHPRLTDDPAQAWLREQLAEVAAERQASRGGAAKARRSQEP</sequence>
<dbReference type="InterPro" id="IPR037402">
    <property type="entry name" value="YidZ_PBP2"/>
</dbReference>
<dbReference type="GO" id="GO:0003677">
    <property type="term" value="F:DNA binding"/>
    <property type="evidence" value="ECO:0007669"/>
    <property type="project" value="UniProtKB-KW"/>
</dbReference>
<keyword evidence="2" id="KW-0805">Transcription regulation</keyword>
<dbReference type="InterPro" id="IPR036388">
    <property type="entry name" value="WH-like_DNA-bd_sf"/>
</dbReference>
<feature type="domain" description="HTH lysR-type" evidence="5">
    <location>
        <begin position="22"/>
        <end position="79"/>
    </location>
</feature>
<dbReference type="PANTHER" id="PTHR30118">
    <property type="entry name" value="HTH-TYPE TRANSCRIPTIONAL REGULATOR LEUO-RELATED"/>
    <property type="match status" value="1"/>
</dbReference>
<reference evidence="6 7" key="1">
    <citation type="submission" date="2015-09" db="EMBL/GenBank/DDBJ databases">
        <title>Sorangium comparison.</title>
        <authorList>
            <person name="Zaburannyi N."/>
            <person name="Bunk B."/>
            <person name="Overmann J."/>
            <person name="Mueller R."/>
        </authorList>
    </citation>
    <scope>NUCLEOTIDE SEQUENCE [LARGE SCALE GENOMIC DNA]</scope>
    <source>
        <strain evidence="6 7">So ce26</strain>
    </source>
</reference>
<dbReference type="Pfam" id="PF03466">
    <property type="entry name" value="LysR_substrate"/>
    <property type="match status" value="1"/>
</dbReference>
<evidence type="ECO:0000256" key="4">
    <source>
        <dbReference type="ARBA" id="ARBA00023163"/>
    </source>
</evidence>
<name>A0A2L0ESR5_SORCE</name>